<sequence>MPDIVPGVRILKRLWPDKNSYISFLLCNKLIVFTSNTVFEMCRYINGWLIAEFISQEYRVVDFKIISF</sequence>
<keyword evidence="2" id="KW-1185">Reference proteome</keyword>
<reference evidence="1 2" key="1">
    <citation type="journal article" date="2018" name="Sci. Rep.">
        <title>Genomic signatures of local adaptation to the degree of environmental predictability in rotifers.</title>
        <authorList>
            <person name="Franch-Gras L."/>
            <person name="Hahn C."/>
            <person name="Garcia-Roger E.M."/>
            <person name="Carmona M.J."/>
            <person name="Serra M."/>
            <person name="Gomez A."/>
        </authorList>
    </citation>
    <scope>NUCLEOTIDE SEQUENCE [LARGE SCALE GENOMIC DNA]</scope>
    <source>
        <strain evidence="1">HYR1</strain>
    </source>
</reference>
<dbReference type="EMBL" id="REGN01000045">
    <property type="protein sequence ID" value="RNA44901.1"/>
    <property type="molecule type" value="Genomic_DNA"/>
</dbReference>
<organism evidence="1 2">
    <name type="scientific">Brachionus plicatilis</name>
    <name type="common">Marine rotifer</name>
    <name type="synonym">Brachionus muelleri</name>
    <dbReference type="NCBI Taxonomy" id="10195"/>
    <lineage>
        <taxon>Eukaryota</taxon>
        <taxon>Metazoa</taxon>
        <taxon>Spiralia</taxon>
        <taxon>Gnathifera</taxon>
        <taxon>Rotifera</taxon>
        <taxon>Eurotatoria</taxon>
        <taxon>Monogononta</taxon>
        <taxon>Pseudotrocha</taxon>
        <taxon>Ploima</taxon>
        <taxon>Brachionidae</taxon>
        <taxon>Brachionus</taxon>
    </lineage>
</organism>
<proteinExistence type="predicted"/>
<dbReference type="Proteomes" id="UP000276133">
    <property type="component" value="Unassembled WGS sequence"/>
</dbReference>
<accession>A0A3M7TBH4</accession>
<evidence type="ECO:0000313" key="2">
    <source>
        <dbReference type="Proteomes" id="UP000276133"/>
    </source>
</evidence>
<dbReference type="AlphaFoldDB" id="A0A3M7TBH4"/>
<comment type="caution">
    <text evidence="1">The sequence shown here is derived from an EMBL/GenBank/DDBJ whole genome shotgun (WGS) entry which is preliminary data.</text>
</comment>
<protein>
    <submittedName>
        <fullName evidence="1">Uncharacterized protein</fullName>
    </submittedName>
</protein>
<evidence type="ECO:0000313" key="1">
    <source>
        <dbReference type="EMBL" id="RNA44901.1"/>
    </source>
</evidence>
<name>A0A3M7TBH4_BRAPC</name>
<gene>
    <name evidence="1" type="ORF">BpHYR1_010516</name>
</gene>